<gene>
    <name evidence="1" type="ORF">KABACHOK_01470</name>
</gene>
<proteinExistence type="predicted"/>
<keyword evidence="2" id="KW-1185">Reference proteome</keyword>
<accession>A0A9E7MP19</accession>
<sequence>MNLLDPTHITPEVLRRAFALYRDAILPARAPHVWEEDDHDIGLDGRFNLSLLGRYIEECYRLDCVARLKPTASAEEIEVIIRLYVASERSSMEFERFVRAMKCALDLKRHEVEALVKVVGQKVCAENTIEIARDISEWRRAEKEARRRPKVSQDG</sequence>
<dbReference type="Proteomes" id="UP001056685">
    <property type="component" value="Segment"/>
</dbReference>
<protein>
    <submittedName>
        <fullName evidence="1">Uncharacterized protein</fullName>
    </submittedName>
</protein>
<reference evidence="1" key="1">
    <citation type="submission" date="2022-05" db="EMBL/GenBank/DDBJ databases">
        <authorList>
            <person name="Friedrich I."/>
            <person name="Poehlein A."/>
            <person name="Schneider D."/>
            <person name="Hertel R."/>
            <person name="Daniel R."/>
        </authorList>
    </citation>
    <scope>NUCLEOTIDE SEQUENCE</scope>
</reference>
<evidence type="ECO:0000313" key="2">
    <source>
        <dbReference type="Proteomes" id="UP001056685"/>
    </source>
</evidence>
<dbReference type="EMBL" id="ON529852">
    <property type="protein sequence ID" value="USN13983.1"/>
    <property type="molecule type" value="Genomic_DNA"/>
</dbReference>
<name>A0A9E7MP19_9CAUD</name>
<evidence type="ECO:0000313" key="1">
    <source>
        <dbReference type="EMBL" id="USN13983.1"/>
    </source>
</evidence>
<organism evidence="1 2">
    <name type="scientific">Brevundimonas phage vB_BpoS-Kabachok</name>
    <dbReference type="NCBI Taxonomy" id="2948600"/>
    <lineage>
        <taxon>Viruses</taxon>
        <taxon>Duplodnaviria</taxon>
        <taxon>Heunggongvirae</taxon>
        <taxon>Uroviricota</taxon>
        <taxon>Caudoviricetes</taxon>
        <taxon>Jeanschmidtviridae</taxon>
        <taxon>Marchewkavirus</taxon>
        <taxon>Marchewkavirus kabachok</taxon>
    </lineage>
</organism>